<evidence type="ECO:0000313" key="3">
    <source>
        <dbReference type="Proteomes" id="UP000887569"/>
    </source>
</evidence>
<sequence length="456" mass="51324">MRRARTSSWERDAEGHRLSVVVATDKVFPYIGDRGCDPLRPVFIDGPGVAHGYDDGYRLCGHINMKRDCIRKDLGRTYKAARKFPVMVLVKTLFTFISRGHKTLVFMPSTYDERTANGTRSHDLSALIDDTKLLRQIVQLELVQFVDEERNFPFAIRNLARRAYGVLITSDIIPLIDVFDKSVKRRNDDGSTPSRIVNASNMEDKSNSSCKTGSVDEDEEVSKWEGVAGQSVLEVGGRLAKKIMRTNNGTFVEELPIDFLPIVSLIYFNQNNERRILVPLDLPCFSGTFPTTDQVLVFPKRLDGDTAIAELARNSQLTLFKQCKLLEKLDILLDNQYPRGAKEKNVAELVKEAWLETGESDSDTDHLTKSSIRVIGNSLKSGNDNVATVNEHEDEAMSEPSDLILFDDDFSDTVDERRHKHGETSSIDFDLVLFDDDFAAAHDLTELCVTGIRRIA</sequence>
<protein>
    <submittedName>
        <fullName evidence="4">Zc3h12a-like Ribonuclease NYN domain-containing protein</fullName>
    </submittedName>
</protein>
<dbReference type="Proteomes" id="UP000887569">
    <property type="component" value="Unplaced"/>
</dbReference>
<dbReference type="WBParaSite" id="PgR070_g044_t03">
    <property type="protein sequence ID" value="PgR070_g044_t03"/>
    <property type="gene ID" value="PgR070_g044"/>
</dbReference>
<feature type="region of interest" description="Disordered" evidence="1">
    <location>
        <begin position="186"/>
        <end position="215"/>
    </location>
</feature>
<keyword evidence="3" id="KW-1185">Reference proteome</keyword>
<feature type="domain" description="Zc3h12a-like Ribonuclease NYN" evidence="2">
    <location>
        <begin position="78"/>
        <end position="154"/>
    </location>
</feature>
<evidence type="ECO:0000259" key="2">
    <source>
        <dbReference type="Pfam" id="PF14626"/>
    </source>
</evidence>
<reference evidence="4" key="1">
    <citation type="submission" date="2022-11" db="UniProtKB">
        <authorList>
            <consortium name="WormBaseParasite"/>
        </authorList>
    </citation>
    <scope>IDENTIFICATION</scope>
</reference>
<dbReference type="Pfam" id="PF14626">
    <property type="entry name" value="RNase_Zc3h12a_2"/>
    <property type="match status" value="1"/>
</dbReference>
<proteinExistence type="predicted"/>
<accession>A0A915C0E6</accession>
<organism evidence="3 4">
    <name type="scientific">Parascaris univalens</name>
    <name type="common">Nematode worm</name>
    <dbReference type="NCBI Taxonomy" id="6257"/>
    <lineage>
        <taxon>Eukaryota</taxon>
        <taxon>Metazoa</taxon>
        <taxon>Ecdysozoa</taxon>
        <taxon>Nematoda</taxon>
        <taxon>Chromadorea</taxon>
        <taxon>Rhabditida</taxon>
        <taxon>Spirurina</taxon>
        <taxon>Ascaridomorpha</taxon>
        <taxon>Ascaridoidea</taxon>
        <taxon>Ascarididae</taxon>
        <taxon>Parascaris</taxon>
    </lineage>
</organism>
<evidence type="ECO:0000256" key="1">
    <source>
        <dbReference type="SAM" id="MobiDB-lite"/>
    </source>
</evidence>
<dbReference type="AlphaFoldDB" id="A0A915C0E6"/>
<name>A0A915C0E6_PARUN</name>
<dbReference type="Gene3D" id="3.40.50.11980">
    <property type="match status" value="1"/>
</dbReference>
<evidence type="ECO:0000313" key="4">
    <source>
        <dbReference type="WBParaSite" id="PgR070_g044_t03"/>
    </source>
</evidence>
<feature type="compositionally biased region" description="Polar residues" evidence="1">
    <location>
        <begin position="190"/>
        <end position="212"/>
    </location>
</feature>
<dbReference type="InterPro" id="IPR028079">
    <property type="entry name" value="RNase_Zc3h12a_2"/>
</dbReference>